<accession>A0A6C0CWL7</accession>
<evidence type="ECO:0000313" key="1">
    <source>
        <dbReference type="EMBL" id="QHT08562.1"/>
    </source>
</evidence>
<organism evidence="1">
    <name type="scientific">viral metagenome</name>
    <dbReference type="NCBI Taxonomy" id="1070528"/>
    <lineage>
        <taxon>unclassified sequences</taxon>
        <taxon>metagenomes</taxon>
        <taxon>organismal metagenomes</taxon>
    </lineage>
</organism>
<dbReference type="SUPFAM" id="SSF53335">
    <property type="entry name" value="S-adenosyl-L-methionine-dependent methyltransferases"/>
    <property type="match status" value="1"/>
</dbReference>
<sequence>MNSSYINSVEYKDIFDTILYLNKPKNILEIGILDGYSLELFAKYNTNTKIKAYDIFEEFNGNHPDKEKLLTYFKDYTNVSINYGNFYELYNTLNSTYDIIHIDIANNGDVYEYAIENYLSKLNNNGILLLEGGSKERDRVEWMKKYSKPQIQPVLCKYKNDYNILTIGTVPSVTLIQKKI</sequence>
<reference evidence="1" key="1">
    <citation type="journal article" date="2020" name="Nature">
        <title>Giant virus diversity and host interactions through global metagenomics.</title>
        <authorList>
            <person name="Schulz F."/>
            <person name="Roux S."/>
            <person name="Paez-Espino D."/>
            <person name="Jungbluth S."/>
            <person name="Walsh D.A."/>
            <person name="Denef V.J."/>
            <person name="McMahon K.D."/>
            <person name="Konstantinidis K.T."/>
            <person name="Eloe-Fadrosh E.A."/>
            <person name="Kyrpides N.C."/>
            <person name="Woyke T."/>
        </authorList>
    </citation>
    <scope>NUCLEOTIDE SEQUENCE</scope>
    <source>
        <strain evidence="1">GVMAG-M-3300023109-53</strain>
    </source>
</reference>
<dbReference type="AlphaFoldDB" id="A0A6C0CWL7"/>
<proteinExistence type="predicted"/>
<dbReference type="Pfam" id="PF13578">
    <property type="entry name" value="Methyltransf_24"/>
    <property type="match status" value="1"/>
</dbReference>
<protein>
    <recommendedName>
        <fullName evidence="2">Methyltransferase</fullName>
    </recommendedName>
</protein>
<dbReference type="Gene3D" id="3.40.50.150">
    <property type="entry name" value="Vaccinia Virus protein VP39"/>
    <property type="match status" value="1"/>
</dbReference>
<evidence type="ECO:0008006" key="2">
    <source>
        <dbReference type="Google" id="ProtNLM"/>
    </source>
</evidence>
<dbReference type="InterPro" id="IPR029063">
    <property type="entry name" value="SAM-dependent_MTases_sf"/>
</dbReference>
<name>A0A6C0CWL7_9ZZZZ</name>
<dbReference type="EMBL" id="MN739499">
    <property type="protein sequence ID" value="QHT08562.1"/>
    <property type="molecule type" value="Genomic_DNA"/>
</dbReference>